<keyword evidence="1" id="KW-0472">Membrane</keyword>
<keyword evidence="1" id="KW-1133">Transmembrane helix</keyword>
<proteinExistence type="predicted"/>
<keyword evidence="1" id="KW-0812">Transmembrane</keyword>
<dbReference type="EMBL" id="CACRTR010000023">
    <property type="protein sequence ID" value="VYU74571.1"/>
    <property type="molecule type" value="Genomic_DNA"/>
</dbReference>
<dbReference type="AlphaFoldDB" id="A0A6N3HDX8"/>
<feature type="transmembrane region" description="Helical" evidence="1">
    <location>
        <begin position="12"/>
        <end position="32"/>
    </location>
</feature>
<evidence type="ECO:0000313" key="2">
    <source>
        <dbReference type="EMBL" id="VYU74571.1"/>
    </source>
</evidence>
<organism evidence="2">
    <name type="scientific">Eubacterium limosum</name>
    <dbReference type="NCBI Taxonomy" id="1736"/>
    <lineage>
        <taxon>Bacteria</taxon>
        <taxon>Bacillati</taxon>
        <taxon>Bacillota</taxon>
        <taxon>Clostridia</taxon>
        <taxon>Eubacteriales</taxon>
        <taxon>Eubacteriaceae</taxon>
        <taxon>Eubacterium</taxon>
    </lineage>
</organism>
<accession>A0A6N3HDX8</accession>
<reference evidence="2" key="1">
    <citation type="submission" date="2019-11" db="EMBL/GenBank/DDBJ databases">
        <authorList>
            <person name="Feng L."/>
        </authorList>
    </citation>
    <scope>NUCLEOTIDE SEQUENCE</scope>
    <source>
        <strain evidence="2">ElimosumLFYP34</strain>
    </source>
</reference>
<name>A0A6N3HDX8_EUBLI</name>
<sequence length="152" mass="17889">MVLFMKDVWLIFVLMEIALMPLLLANLVLWISQKISNKRIEKEAAKYKGRFYKTDSEGVTNPNVFIEITYEKSNGFRFFFIDFAIHFVDLSKGTEKSYRLEIPSEQEKYNGYSVLVVHTLGESELWIYQKDHDGYVDEIRSWSGDSTYKTMN</sequence>
<gene>
    <name evidence="2" type="ORF">ELLFYP34_01153</name>
</gene>
<evidence type="ECO:0000256" key="1">
    <source>
        <dbReference type="SAM" id="Phobius"/>
    </source>
</evidence>
<protein>
    <submittedName>
        <fullName evidence="2">Uncharacterized protein</fullName>
    </submittedName>
</protein>